<reference evidence="2" key="1">
    <citation type="submission" date="2020-10" db="EMBL/GenBank/DDBJ databases">
        <title>Paenihalocynthiibacter styelae gen. nov., sp. nov., isolated from stalked sea squirt Styela clava.</title>
        <authorList>
            <person name="Kim Y.-O."/>
            <person name="Yoon J.-H."/>
        </authorList>
    </citation>
    <scope>NUCLEOTIDE SEQUENCE</scope>
    <source>
        <strain evidence="2">MYP1-1</strain>
    </source>
</reference>
<accession>A0A8J7IP51</accession>
<evidence type="ECO:0000256" key="1">
    <source>
        <dbReference type="ARBA" id="ARBA00022748"/>
    </source>
</evidence>
<keyword evidence="1" id="KW-0201">Cytochrome c-type biogenesis</keyword>
<proteinExistence type="predicted"/>
<name>A0A8J7IP51_9RHOB</name>
<dbReference type="RefSeq" id="WP_228849252.1">
    <property type="nucleotide sequence ID" value="NZ_JADCKQ010000009.1"/>
</dbReference>
<evidence type="ECO:0000313" key="2">
    <source>
        <dbReference type="EMBL" id="MBI1494491.1"/>
    </source>
</evidence>
<evidence type="ECO:0000313" key="3">
    <source>
        <dbReference type="Proteomes" id="UP000640583"/>
    </source>
</evidence>
<dbReference type="EMBL" id="JADCKQ010000009">
    <property type="protein sequence ID" value="MBI1494491.1"/>
    <property type="molecule type" value="Genomic_DNA"/>
</dbReference>
<protein>
    <submittedName>
        <fullName evidence="2">C-type cytochrome biogenesis protein CcmI</fullName>
    </submittedName>
</protein>
<dbReference type="GO" id="GO:0017004">
    <property type="term" value="P:cytochrome complex assembly"/>
    <property type="evidence" value="ECO:0007669"/>
    <property type="project" value="UniProtKB-KW"/>
</dbReference>
<dbReference type="InterPro" id="IPR011990">
    <property type="entry name" value="TPR-like_helical_dom_sf"/>
</dbReference>
<sequence length="409" mass="44327">MFWLAAALLITISTLFIALPLLRGAAESDAQAHSDVDFYRAQLAALDKDVARAVITAEEAASARVEISRRLLEADKRHAQAEDAIARPARPLVAGLVVLTIAGAGFGMYLKYGAPGVQDQPLVARYQAAEDLRQNRPSQAEAVSVAPENPYQQLPEDVTLIEQLRQALQSRPDDLRGYQLLVANEARLGNFEPASQAQAQVIRILGDQATAQHYADQADLMILAANSYVSPEAEDVLRQALERDPRNGTARFYIGLMLAQIGRADVGFETWRRLLEESQPDDLWVPAIRSQIMQAAQAAGVRYELPPEGAAPLRGPDQAAIDAASEMTPEDRRAMIEGMVASLGQRLAEEGGSAQEWAQLIVGRAVLGDTDGARAVLAEAREVFADNAEALTMFDQAEAQLENAPEANQ</sequence>
<dbReference type="Proteomes" id="UP000640583">
    <property type="component" value="Unassembled WGS sequence"/>
</dbReference>
<organism evidence="2 3">
    <name type="scientific">Halocynthiibacter styelae</name>
    <dbReference type="NCBI Taxonomy" id="2761955"/>
    <lineage>
        <taxon>Bacteria</taxon>
        <taxon>Pseudomonadati</taxon>
        <taxon>Pseudomonadota</taxon>
        <taxon>Alphaproteobacteria</taxon>
        <taxon>Rhodobacterales</taxon>
        <taxon>Paracoccaceae</taxon>
        <taxon>Halocynthiibacter</taxon>
    </lineage>
</organism>
<gene>
    <name evidence="2" type="primary">ccmI</name>
    <name evidence="2" type="ORF">H1D41_12660</name>
</gene>
<keyword evidence="3" id="KW-1185">Reference proteome</keyword>
<dbReference type="InterPro" id="IPR017560">
    <property type="entry name" value="Cyt_c_biogenesis_CcmI"/>
</dbReference>
<dbReference type="NCBIfam" id="TIGR03142">
    <property type="entry name" value="cytochro_ccmI"/>
    <property type="match status" value="1"/>
</dbReference>
<dbReference type="AlphaFoldDB" id="A0A8J7IP51"/>
<dbReference type="SUPFAM" id="SSF48452">
    <property type="entry name" value="TPR-like"/>
    <property type="match status" value="1"/>
</dbReference>
<comment type="caution">
    <text evidence="2">The sequence shown here is derived from an EMBL/GenBank/DDBJ whole genome shotgun (WGS) entry which is preliminary data.</text>
</comment>
<dbReference type="Gene3D" id="1.25.40.10">
    <property type="entry name" value="Tetratricopeptide repeat domain"/>
    <property type="match status" value="1"/>
</dbReference>